<dbReference type="Pfam" id="PF05164">
    <property type="entry name" value="ZapA"/>
    <property type="match status" value="1"/>
</dbReference>
<keyword evidence="2" id="KW-1185">Reference proteome</keyword>
<dbReference type="InterPro" id="IPR042233">
    <property type="entry name" value="Cell_div_ZapA_N"/>
</dbReference>
<accession>A0A2V3V4Q1</accession>
<proteinExistence type="predicted"/>
<reference evidence="1 2" key="1">
    <citation type="submission" date="2018-05" db="EMBL/GenBank/DDBJ databases">
        <title>Genomic Encyclopedia of Type Strains, Phase IV (KMG-IV): sequencing the most valuable type-strain genomes for metagenomic binning, comparative biology and taxonomic classification.</title>
        <authorList>
            <person name="Goeker M."/>
        </authorList>
    </citation>
    <scope>NUCLEOTIDE SEQUENCE [LARGE SCALE GENOMIC DNA]</scope>
    <source>
        <strain evidence="1 2">DSM 3183</strain>
    </source>
</reference>
<dbReference type="EMBL" id="QJJM01000006">
    <property type="protein sequence ID" value="PXW75921.1"/>
    <property type="molecule type" value="Genomic_DNA"/>
</dbReference>
<dbReference type="Proteomes" id="UP000248014">
    <property type="component" value="Unassembled WGS sequence"/>
</dbReference>
<gene>
    <name evidence="1" type="ORF">C7451_10682</name>
</gene>
<name>A0A2V3V4Q1_9SPHN</name>
<evidence type="ECO:0000313" key="2">
    <source>
        <dbReference type="Proteomes" id="UP000248014"/>
    </source>
</evidence>
<dbReference type="InterPro" id="IPR007838">
    <property type="entry name" value="Cell_div_ZapA-like"/>
</dbReference>
<dbReference type="SUPFAM" id="SSF102829">
    <property type="entry name" value="Cell division protein ZapA-like"/>
    <property type="match status" value="1"/>
</dbReference>
<organism evidence="1 2">
    <name type="scientific">Blastomonas natatoria</name>
    <dbReference type="NCBI Taxonomy" id="34015"/>
    <lineage>
        <taxon>Bacteria</taxon>
        <taxon>Pseudomonadati</taxon>
        <taxon>Pseudomonadota</taxon>
        <taxon>Alphaproteobacteria</taxon>
        <taxon>Sphingomonadales</taxon>
        <taxon>Sphingomonadaceae</taxon>
        <taxon>Blastomonas</taxon>
    </lineage>
</organism>
<keyword evidence="1" id="KW-0131">Cell cycle</keyword>
<dbReference type="InterPro" id="IPR036192">
    <property type="entry name" value="Cell_div_ZapA-like_sf"/>
</dbReference>
<dbReference type="RefSeq" id="WP_110298607.1">
    <property type="nucleotide sequence ID" value="NZ_QJJM01000006.1"/>
</dbReference>
<dbReference type="GO" id="GO:0051301">
    <property type="term" value="P:cell division"/>
    <property type="evidence" value="ECO:0007669"/>
    <property type="project" value="UniProtKB-KW"/>
</dbReference>
<dbReference type="Gene3D" id="3.30.160.880">
    <property type="entry name" value="Cell division protein ZapA protomer, N-terminal domain"/>
    <property type="match status" value="1"/>
</dbReference>
<evidence type="ECO:0000313" key="1">
    <source>
        <dbReference type="EMBL" id="PXW75921.1"/>
    </source>
</evidence>
<sequence>MPDMRLTIAGRIYSVTCQPGEEQHLARLGTMLDAAARKAGATGGLTETRTLLFAGLLLADELAETQDRAAEALAAQAAQAESARPQQGDLLAHDNDTELAARAIEKLAQRIENLAAGLENHTART</sequence>
<keyword evidence="1" id="KW-0132">Cell division</keyword>
<comment type="caution">
    <text evidence="1">The sequence shown here is derived from an EMBL/GenBank/DDBJ whole genome shotgun (WGS) entry which is preliminary data.</text>
</comment>
<dbReference type="OrthoDB" id="9797575at2"/>
<dbReference type="AlphaFoldDB" id="A0A2V3V4Q1"/>
<protein>
    <submittedName>
        <fullName evidence="1">Cell division protein ZapA</fullName>
    </submittedName>
</protein>